<protein>
    <recommendedName>
        <fullName evidence="3">F-box domain-containing protein</fullName>
    </recommendedName>
</protein>
<proteinExistence type="predicted"/>
<organism evidence="1 2">
    <name type="scientific">Mycena chlorophos</name>
    <name type="common">Agaric fungus</name>
    <name type="synonym">Agaricus chlorophos</name>
    <dbReference type="NCBI Taxonomy" id="658473"/>
    <lineage>
        <taxon>Eukaryota</taxon>
        <taxon>Fungi</taxon>
        <taxon>Dikarya</taxon>
        <taxon>Basidiomycota</taxon>
        <taxon>Agaricomycotina</taxon>
        <taxon>Agaricomycetes</taxon>
        <taxon>Agaricomycetidae</taxon>
        <taxon>Agaricales</taxon>
        <taxon>Marasmiineae</taxon>
        <taxon>Mycenaceae</taxon>
        <taxon>Mycena</taxon>
    </lineage>
</organism>
<name>A0ABQ0M2R4_MYCCL</name>
<dbReference type="Proteomes" id="UP000815677">
    <property type="component" value="Unassembled WGS sequence"/>
</dbReference>
<reference evidence="1" key="1">
    <citation type="submission" date="2014-09" db="EMBL/GenBank/DDBJ databases">
        <title>Genome sequence of the luminous mushroom Mycena chlorophos for searching fungal bioluminescence genes.</title>
        <authorList>
            <person name="Tanaka Y."/>
            <person name="Kasuga D."/>
            <person name="Oba Y."/>
            <person name="Hase S."/>
            <person name="Sato K."/>
            <person name="Oba Y."/>
            <person name="Sakakibara Y."/>
        </authorList>
    </citation>
    <scope>NUCLEOTIDE SEQUENCE</scope>
</reference>
<sequence>MDCFTGFFGAFPALTTFRVNQRYDSVTVNSGFPSWPCPAQEFIWTVAERVWVVITELFSRNPQTCPALRKIRAGRERLRIDSWKREVLERDWLEDFVFRRPAYQYSRSMDVEVDSADSDEHSFSLLTSLELFNTDAPLDGEDATICELSFCLPQVNRIQSIKLVGMLVDGGAGVELKLPHLDRLEAAEYIPFFDSGAVETELFHQPKELIMRSLYIPRIVSGLLGPPFEHPSRIERLHLSKITMYTHEPELAENFFTVLDTSNVRTLILDALDSSSTIWSELVRAVKPSSATAPPKFGRVTELTITNIAPLLVTCVCPTRESLPCMDCFTGFFGAFPALTTFRVHQRYESVYFKTQSWQWACIEPPQEIIWTVPERTWDVVTRLFSGSPEVCPALREIRAGRERIRIDSWKRAVLERDWLEDFVFRRLEYQYSRSMDVEADSADEHSVHTH</sequence>
<evidence type="ECO:0008006" key="3">
    <source>
        <dbReference type="Google" id="ProtNLM"/>
    </source>
</evidence>
<keyword evidence="2" id="KW-1185">Reference proteome</keyword>
<evidence type="ECO:0000313" key="2">
    <source>
        <dbReference type="Proteomes" id="UP000815677"/>
    </source>
</evidence>
<evidence type="ECO:0000313" key="1">
    <source>
        <dbReference type="EMBL" id="GAT57324.1"/>
    </source>
</evidence>
<dbReference type="EMBL" id="DF849438">
    <property type="protein sequence ID" value="GAT57324.1"/>
    <property type="molecule type" value="Genomic_DNA"/>
</dbReference>
<accession>A0ABQ0M2R4</accession>
<gene>
    <name evidence="1" type="ORF">MCHLO_13873</name>
</gene>